<keyword evidence="3 5" id="KW-1133">Transmembrane helix</keyword>
<evidence type="ECO:0000256" key="1">
    <source>
        <dbReference type="ARBA" id="ARBA00004127"/>
    </source>
</evidence>
<organism evidence="7 8">
    <name type="scientific">Aminivibrio pyruvatiphilus</name>
    <dbReference type="NCBI Taxonomy" id="1005740"/>
    <lineage>
        <taxon>Bacteria</taxon>
        <taxon>Thermotogati</taxon>
        <taxon>Synergistota</taxon>
        <taxon>Synergistia</taxon>
        <taxon>Synergistales</taxon>
        <taxon>Aminobacteriaceae</taxon>
        <taxon>Aminivibrio</taxon>
    </lineage>
</organism>
<dbReference type="GO" id="GO:0016491">
    <property type="term" value="F:oxidoreductase activity"/>
    <property type="evidence" value="ECO:0007669"/>
    <property type="project" value="InterPro"/>
</dbReference>
<dbReference type="CDD" id="cd02431">
    <property type="entry name" value="Ferritin_CCC1_C"/>
    <property type="match status" value="1"/>
</dbReference>
<comment type="caution">
    <text evidence="7">The sequence shown here is derived from an EMBL/GenBank/DDBJ whole genome shotgun (WGS) entry which is preliminary data.</text>
</comment>
<dbReference type="Pfam" id="PF02915">
    <property type="entry name" value="Rubrerythrin"/>
    <property type="match status" value="1"/>
</dbReference>
<protein>
    <submittedName>
        <fullName evidence="7">VIT1/CCC1 family predicted Fe2+/Mn2+ transporter</fullName>
    </submittedName>
</protein>
<dbReference type="InterPro" id="IPR003251">
    <property type="entry name" value="Rr_diiron-bd_dom"/>
</dbReference>
<evidence type="ECO:0000313" key="7">
    <source>
        <dbReference type="EMBL" id="TDY60157.1"/>
    </source>
</evidence>
<evidence type="ECO:0000259" key="6">
    <source>
        <dbReference type="Pfam" id="PF02915"/>
    </source>
</evidence>
<evidence type="ECO:0000256" key="4">
    <source>
        <dbReference type="ARBA" id="ARBA00023136"/>
    </source>
</evidence>
<accession>A0A4R8M814</accession>
<feature type="transmembrane region" description="Helical" evidence="5">
    <location>
        <begin position="228"/>
        <end position="252"/>
    </location>
</feature>
<dbReference type="EMBL" id="SORI01000009">
    <property type="protein sequence ID" value="TDY60157.1"/>
    <property type="molecule type" value="Genomic_DNA"/>
</dbReference>
<keyword evidence="2 5" id="KW-0812">Transmembrane</keyword>
<dbReference type="Proteomes" id="UP000295066">
    <property type="component" value="Unassembled WGS sequence"/>
</dbReference>
<keyword evidence="4 5" id="KW-0472">Membrane</keyword>
<dbReference type="InterPro" id="IPR039376">
    <property type="entry name" value="Ferritin_CCC1_N"/>
</dbReference>
<sequence length="290" mass="31885">MKSVTEETRSILLEFQRTEITEHAIYSALAGRLKGPNRDLFRRIAEDEKRHASVWERYTGVSLSPDRWKVVLFVLLAMVMGITFAIKLMEKGEERAEKNYGAVKEAIPEAAEILREETEHEAALADLIDEERLRYMSSMILGLNDALVELTGALAGFTFALGSGKVVAMAGSITGIAAALSMSASEYLSQKSEEGDRKPLKAAVYTGIAYLGTVVVLVFPYMVFDSPFAALALTLLNGVGIILFFTFFMSVVRDAPFRKSFLEMLSISLGVAGISFLIGYLARLFLGVEL</sequence>
<dbReference type="AlphaFoldDB" id="A0A4R8M814"/>
<dbReference type="InterPro" id="IPR009078">
    <property type="entry name" value="Ferritin-like_SF"/>
</dbReference>
<dbReference type="GO" id="GO:0012505">
    <property type="term" value="C:endomembrane system"/>
    <property type="evidence" value="ECO:0007669"/>
    <property type="project" value="UniProtKB-SubCell"/>
</dbReference>
<dbReference type="RefSeq" id="WP_133957624.1">
    <property type="nucleotide sequence ID" value="NZ_SORI01000009.1"/>
</dbReference>
<dbReference type="OrthoDB" id="9781287at2"/>
<feature type="transmembrane region" description="Helical" evidence="5">
    <location>
        <begin position="167"/>
        <end position="188"/>
    </location>
</feature>
<feature type="transmembrane region" description="Helical" evidence="5">
    <location>
        <begin position="140"/>
        <end position="161"/>
    </location>
</feature>
<dbReference type="Gene3D" id="1.20.1260.10">
    <property type="match status" value="1"/>
</dbReference>
<feature type="transmembrane region" description="Helical" evidence="5">
    <location>
        <begin position="200"/>
        <end position="222"/>
    </location>
</feature>
<evidence type="ECO:0000256" key="2">
    <source>
        <dbReference type="ARBA" id="ARBA00022692"/>
    </source>
</evidence>
<proteinExistence type="predicted"/>
<feature type="transmembrane region" description="Helical" evidence="5">
    <location>
        <begin position="264"/>
        <end position="286"/>
    </location>
</feature>
<feature type="transmembrane region" description="Helical" evidence="5">
    <location>
        <begin position="70"/>
        <end position="89"/>
    </location>
</feature>
<dbReference type="GO" id="GO:0005384">
    <property type="term" value="F:manganese ion transmembrane transporter activity"/>
    <property type="evidence" value="ECO:0007669"/>
    <property type="project" value="InterPro"/>
</dbReference>
<feature type="domain" description="Rubrerythrin diiron-binding" evidence="6">
    <location>
        <begin position="17"/>
        <end position="131"/>
    </location>
</feature>
<dbReference type="GO" id="GO:0030026">
    <property type="term" value="P:intracellular manganese ion homeostasis"/>
    <property type="evidence" value="ECO:0007669"/>
    <property type="project" value="InterPro"/>
</dbReference>
<evidence type="ECO:0000256" key="5">
    <source>
        <dbReference type="SAM" id="Phobius"/>
    </source>
</evidence>
<dbReference type="InterPro" id="IPR008217">
    <property type="entry name" value="Ccc1_fam"/>
</dbReference>
<dbReference type="Pfam" id="PF01988">
    <property type="entry name" value="VIT1"/>
    <property type="match status" value="1"/>
</dbReference>
<dbReference type="SUPFAM" id="SSF47240">
    <property type="entry name" value="Ferritin-like"/>
    <property type="match status" value="1"/>
</dbReference>
<evidence type="ECO:0000313" key="8">
    <source>
        <dbReference type="Proteomes" id="UP000295066"/>
    </source>
</evidence>
<dbReference type="GO" id="GO:0046872">
    <property type="term" value="F:metal ion binding"/>
    <property type="evidence" value="ECO:0007669"/>
    <property type="project" value="InterPro"/>
</dbReference>
<name>A0A4R8M814_9BACT</name>
<comment type="subcellular location">
    <subcellularLocation>
        <location evidence="1">Endomembrane system</location>
        <topology evidence="1">Multi-pass membrane protein</topology>
    </subcellularLocation>
</comment>
<reference evidence="7 8" key="1">
    <citation type="submission" date="2019-03" db="EMBL/GenBank/DDBJ databases">
        <title>Genomic Encyclopedia of Type Strains, Phase IV (KMG-IV): sequencing the most valuable type-strain genomes for metagenomic binning, comparative biology and taxonomic classification.</title>
        <authorList>
            <person name="Goeker M."/>
        </authorList>
    </citation>
    <scope>NUCLEOTIDE SEQUENCE [LARGE SCALE GENOMIC DNA]</scope>
    <source>
        <strain evidence="7 8">DSM 25964</strain>
    </source>
</reference>
<gene>
    <name evidence="7" type="ORF">C8D99_10910</name>
</gene>
<dbReference type="CDD" id="cd01044">
    <property type="entry name" value="Ferritin_CCC1_N"/>
    <property type="match status" value="1"/>
</dbReference>
<keyword evidence="8" id="KW-1185">Reference proteome</keyword>
<evidence type="ECO:0000256" key="3">
    <source>
        <dbReference type="ARBA" id="ARBA00022989"/>
    </source>
</evidence>
<dbReference type="InterPro" id="IPR012347">
    <property type="entry name" value="Ferritin-like"/>
</dbReference>